<comment type="caution">
    <text evidence="9">The sequence shown here is derived from an EMBL/GenBank/DDBJ whole genome shotgun (WGS) entry which is preliminary data.</text>
</comment>
<evidence type="ECO:0000256" key="7">
    <source>
        <dbReference type="SAM" id="MobiDB-lite"/>
    </source>
</evidence>
<comment type="cofactor">
    <cofactor evidence="1">
        <name>Ca(2+)</name>
        <dbReference type="ChEBI" id="CHEBI:29108"/>
    </cofactor>
</comment>
<dbReference type="InterPro" id="IPR017850">
    <property type="entry name" value="Alkaline_phosphatase_core_sf"/>
</dbReference>
<feature type="domain" description="Sulfatase N-terminal" evidence="8">
    <location>
        <begin position="38"/>
        <end position="352"/>
    </location>
</feature>
<dbReference type="Proteomes" id="UP000306196">
    <property type="component" value="Unassembled WGS sequence"/>
</dbReference>
<comment type="similarity">
    <text evidence="2">Belongs to the sulfatase family.</text>
</comment>
<organism evidence="9 10">
    <name type="scientific">Phragmitibacter flavus</name>
    <dbReference type="NCBI Taxonomy" id="2576071"/>
    <lineage>
        <taxon>Bacteria</taxon>
        <taxon>Pseudomonadati</taxon>
        <taxon>Verrucomicrobiota</taxon>
        <taxon>Verrucomicrobiia</taxon>
        <taxon>Verrucomicrobiales</taxon>
        <taxon>Verrucomicrobiaceae</taxon>
        <taxon>Phragmitibacter</taxon>
    </lineage>
</organism>
<name>A0A5R8KJZ5_9BACT</name>
<dbReference type="Gene3D" id="3.40.720.10">
    <property type="entry name" value="Alkaline Phosphatase, subunit A"/>
    <property type="match status" value="1"/>
</dbReference>
<evidence type="ECO:0000256" key="1">
    <source>
        <dbReference type="ARBA" id="ARBA00001913"/>
    </source>
</evidence>
<evidence type="ECO:0000256" key="6">
    <source>
        <dbReference type="ARBA" id="ARBA00022837"/>
    </source>
</evidence>
<proteinExistence type="inferred from homology"/>
<dbReference type="EMBL" id="VAUV01000001">
    <property type="protein sequence ID" value="TLD72636.1"/>
    <property type="molecule type" value="Genomic_DNA"/>
</dbReference>
<evidence type="ECO:0000313" key="10">
    <source>
        <dbReference type="Proteomes" id="UP000306196"/>
    </source>
</evidence>
<dbReference type="GO" id="GO:0004065">
    <property type="term" value="F:arylsulfatase activity"/>
    <property type="evidence" value="ECO:0007669"/>
    <property type="project" value="TreeGrafter"/>
</dbReference>
<dbReference type="AlphaFoldDB" id="A0A5R8KJZ5"/>
<dbReference type="RefSeq" id="WP_138084259.1">
    <property type="nucleotide sequence ID" value="NZ_VAUV01000001.1"/>
</dbReference>
<dbReference type="PANTHER" id="PTHR42693:SF42">
    <property type="entry name" value="ARYLSULFATASE G"/>
    <property type="match status" value="1"/>
</dbReference>
<dbReference type="PANTHER" id="PTHR42693">
    <property type="entry name" value="ARYLSULFATASE FAMILY MEMBER"/>
    <property type="match status" value="1"/>
</dbReference>
<dbReference type="Pfam" id="PF00884">
    <property type="entry name" value="Sulfatase"/>
    <property type="match status" value="1"/>
</dbReference>
<dbReference type="OrthoDB" id="246867at2"/>
<evidence type="ECO:0000259" key="8">
    <source>
        <dbReference type="Pfam" id="PF00884"/>
    </source>
</evidence>
<protein>
    <submittedName>
        <fullName evidence="9">Sulfatase</fullName>
    </submittedName>
</protein>
<gene>
    <name evidence="9" type="ORF">FEM03_00740</name>
</gene>
<feature type="region of interest" description="Disordered" evidence="7">
    <location>
        <begin position="167"/>
        <end position="196"/>
    </location>
</feature>
<dbReference type="InterPro" id="IPR000917">
    <property type="entry name" value="Sulfatase_N"/>
</dbReference>
<evidence type="ECO:0000256" key="5">
    <source>
        <dbReference type="ARBA" id="ARBA00022801"/>
    </source>
</evidence>
<dbReference type="SUPFAM" id="SSF53649">
    <property type="entry name" value="Alkaline phosphatase-like"/>
    <property type="match status" value="1"/>
</dbReference>
<dbReference type="GO" id="GO:0046872">
    <property type="term" value="F:metal ion binding"/>
    <property type="evidence" value="ECO:0007669"/>
    <property type="project" value="UniProtKB-KW"/>
</dbReference>
<evidence type="ECO:0000256" key="2">
    <source>
        <dbReference type="ARBA" id="ARBA00008779"/>
    </source>
</evidence>
<dbReference type="InterPro" id="IPR050738">
    <property type="entry name" value="Sulfatase"/>
</dbReference>
<reference evidence="9 10" key="1">
    <citation type="submission" date="2019-05" db="EMBL/GenBank/DDBJ databases">
        <title>Verrucobacter flavum gen. nov., sp. nov. a new member of the family Verrucomicrobiaceae.</title>
        <authorList>
            <person name="Szuroczki S."/>
            <person name="Abbaszade G."/>
            <person name="Szabo A."/>
            <person name="Felfoldi T."/>
            <person name="Schumann P."/>
            <person name="Boka K."/>
            <person name="Keki Z."/>
            <person name="Toumi M."/>
            <person name="Toth E."/>
        </authorList>
    </citation>
    <scope>NUCLEOTIDE SEQUENCE [LARGE SCALE GENOMIC DNA]</scope>
    <source>
        <strain evidence="9 10">MG-N-17</strain>
    </source>
</reference>
<keyword evidence="4" id="KW-0732">Signal</keyword>
<keyword evidence="6" id="KW-0106">Calcium</keyword>
<keyword evidence="3" id="KW-0479">Metal-binding</keyword>
<evidence type="ECO:0000256" key="4">
    <source>
        <dbReference type="ARBA" id="ARBA00022729"/>
    </source>
</evidence>
<keyword evidence="10" id="KW-1185">Reference proteome</keyword>
<keyword evidence="5" id="KW-0378">Hydrolase</keyword>
<sequence>MNIRPPGSLDSPLLLLLTSLMLLSVAPLHASVPLTKKPNFIVILAEAQGWASMSSPQDDRHPEASTSSIIRTPHLDALAKRGMRFSDFYAASPRCTPTRAALFTGRSPASLHMTFVHEGRKAPVVHPSQKTIGPISITQLPTDIPTIGSLLQQQGYTTAHFGKWHCGRTQPSQHGFEHHDGPNGNGGPDNVEDPNPKQAYAIAEKGIQFITAQSASGQPFYLQLSQYPSRGPVTARLDTIESVKKRLGTRIGYQRIGIAAGAEEIDKTLGLLFAKLAQLNLLDNTYLIYTSDHGAQGINANGGLSQGKGSVWEGGLRVPLIIAGPGISPNSFTHVRASTVDLLPTVLHLAGATRSQLPTHLEGTSLASTLLNNPTPSAIRQHEEFVVHFPHHDKDPLGPASAIYSGKYKLIHFYETGDLKLFDLSTDVAEQTDVGPQQSEMVQRLHRLLTDHLASVQAAMPTANPDYDYDSGNSVIGPGR</sequence>
<evidence type="ECO:0000313" key="9">
    <source>
        <dbReference type="EMBL" id="TLD72636.1"/>
    </source>
</evidence>
<accession>A0A5R8KJZ5</accession>
<dbReference type="Gene3D" id="3.30.1120.10">
    <property type="match status" value="1"/>
</dbReference>
<evidence type="ECO:0000256" key="3">
    <source>
        <dbReference type="ARBA" id="ARBA00022723"/>
    </source>
</evidence>